<evidence type="ECO:0000259" key="6">
    <source>
        <dbReference type="Pfam" id="PF04997"/>
    </source>
</evidence>
<keyword evidence="8" id="KW-1185">Reference proteome</keyword>
<feature type="domain" description="RNA polymerase Rpb1" evidence="6">
    <location>
        <begin position="3"/>
        <end position="55"/>
    </location>
</feature>
<evidence type="ECO:0000256" key="3">
    <source>
        <dbReference type="ARBA" id="ARBA00022679"/>
    </source>
</evidence>
<keyword evidence="5" id="KW-0804">Transcription</keyword>
<feature type="non-terminal residue" evidence="7">
    <location>
        <position position="88"/>
    </location>
</feature>
<evidence type="ECO:0000256" key="4">
    <source>
        <dbReference type="ARBA" id="ARBA00022695"/>
    </source>
</evidence>
<protein>
    <recommendedName>
        <fullName evidence="1">DNA-directed RNA polymerase</fullName>
        <ecNumber evidence="1">2.7.7.6</ecNumber>
    </recommendedName>
</protein>
<keyword evidence="4" id="KW-0548">Nucleotidyltransferase</keyword>
<evidence type="ECO:0000256" key="2">
    <source>
        <dbReference type="ARBA" id="ARBA00022478"/>
    </source>
</evidence>
<dbReference type="GO" id="GO:0000428">
    <property type="term" value="C:DNA-directed RNA polymerase complex"/>
    <property type="evidence" value="ECO:0007669"/>
    <property type="project" value="UniProtKB-KW"/>
</dbReference>
<dbReference type="AlphaFoldDB" id="A0A1A6GWP1"/>
<dbReference type="GO" id="GO:0003899">
    <property type="term" value="F:DNA-directed RNA polymerase activity"/>
    <property type="evidence" value="ECO:0007669"/>
    <property type="project" value="UniProtKB-EC"/>
</dbReference>
<dbReference type="EMBL" id="LZPO01066983">
    <property type="protein sequence ID" value="OBS69767.1"/>
    <property type="molecule type" value="Genomic_DNA"/>
</dbReference>
<dbReference type="Proteomes" id="UP000092124">
    <property type="component" value="Unassembled WGS sequence"/>
</dbReference>
<name>A0A1A6GWP1_NEOLE</name>
<dbReference type="OrthoDB" id="2429599at2759"/>
<evidence type="ECO:0000313" key="8">
    <source>
        <dbReference type="Proteomes" id="UP000092124"/>
    </source>
</evidence>
<keyword evidence="2" id="KW-0240">DNA-directed RNA polymerase</keyword>
<reference evidence="7 8" key="1">
    <citation type="submission" date="2016-06" db="EMBL/GenBank/DDBJ databases">
        <title>The Draft Genome Sequence and Annotation of the Desert Woodrat Neotoma lepida.</title>
        <authorList>
            <person name="Campbell M."/>
            <person name="Oakeson K.F."/>
            <person name="Yandell M."/>
            <person name="Halpert J.R."/>
            <person name="Dearing D."/>
        </authorList>
    </citation>
    <scope>NUCLEOTIDE SEQUENCE [LARGE SCALE GENOMIC DNA]</scope>
    <source>
        <strain evidence="7">417</strain>
        <tissue evidence="7">Liver</tissue>
    </source>
</reference>
<dbReference type="GO" id="GO:0006351">
    <property type="term" value="P:DNA-templated transcription"/>
    <property type="evidence" value="ECO:0007669"/>
    <property type="project" value="InterPro"/>
</dbReference>
<keyword evidence="3" id="KW-0808">Transferase</keyword>
<accession>A0A1A6GWP1</accession>
<organism evidence="7 8">
    <name type="scientific">Neotoma lepida</name>
    <name type="common">Desert woodrat</name>
    <dbReference type="NCBI Taxonomy" id="56216"/>
    <lineage>
        <taxon>Eukaryota</taxon>
        <taxon>Metazoa</taxon>
        <taxon>Chordata</taxon>
        <taxon>Craniata</taxon>
        <taxon>Vertebrata</taxon>
        <taxon>Euteleostomi</taxon>
        <taxon>Mammalia</taxon>
        <taxon>Eutheria</taxon>
        <taxon>Euarchontoglires</taxon>
        <taxon>Glires</taxon>
        <taxon>Rodentia</taxon>
        <taxon>Myomorpha</taxon>
        <taxon>Muroidea</taxon>
        <taxon>Cricetidae</taxon>
        <taxon>Neotominae</taxon>
        <taxon>Neotoma</taxon>
    </lineage>
</organism>
<feature type="non-terminal residue" evidence="7">
    <location>
        <position position="1"/>
    </location>
</feature>
<dbReference type="Pfam" id="PF04997">
    <property type="entry name" value="RNA_pol_Rpb1_1"/>
    <property type="match status" value="1"/>
</dbReference>
<dbReference type="GO" id="GO:0003677">
    <property type="term" value="F:DNA binding"/>
    <property type="evidence" value="ECO:0007669"/>
    <property type="project" value="InterPro"/>
</dbReference>
<sequence length="88" mass="9891">HRISGAKTQMIMEDWDFLQLQCALYINSELSGFPLNMAPKKWMRGFVQPVKGKQGPEPEGAVCDPEPPWQCLPPRATAPSPWLCVIPK</sequence>
<dbReference type="InterPro" id="IPR007080">
    <property type="entry name" value="RNA_pol_Rpb1_1"/>
</dbReference>
<dbReference type="STRING" id="56216.A0A1A6GWP1"/>
<evidence type="ECO:0000313" key="7">
    <source>
        <dbReference type="EMBL" id="OBS69767.1"/>
    </source>
</evidence>
<dbReference type="SUPFAM" id="SSF64484">
    <property type="entry name" value="beta and beta-prime subunits of DNA dependent RNA-polymerase"/>
    <property type="match status" value="1"/>
</dbReference>
<dbReference type="EC" id="2.7.7.6" evidence="1"/>
<comment type="caution">
    <text evidence="7">The sequence shown here is derived from an EMBL/GenBank/DDBJ whole genome shotgun (WGS) entry which is preliminary data.</text>
</comment>
<evidence type="ECO:0000256" key="5">
    <source>
        <dbReference type="ARBA" id="ARBA00023163"/>
    </source>
</evidence>
<evidence type="ECO:0000256" key="1">
    <source>
        <dbReference type="ARBA" id="ARBA00012418"/>
    </source>
</evidence>
<proteinExistence type="predicted"/>
<gene>
    <name evidence="7" type="ORF">A6R68_01690</name>
</gene>